<evidence type="ECO:0000259" key="2">
    <source>
        <dbReference type="Pfam" id="PF03235"/>
    </source>
</evidence>
<dbReference type="PANTHER" id="PTHR39639">
    <property type="entry name" value="CHROMOSOME 16, WHOLE GENOME SHOTGUN SEQUENCE"/>
    <property type="match status" value="1"/>
</dbReference>
<accession>A0AAD7UW01</accession>
<keyword evidence="4" id="KW-1185">Reference proteome</keyword>
<evidence type="ECO:0000256" key="1">
    <source>
        <dbReference type="SAM" id="MobiDB-lite"/>
    </source>
</evidence>
<evidence type="ECO:0000313" key="3">
    <source>
        <dbReference type="EMBL" id="KAJ8653717.1"/>
    </source>
</evidence>
<dbReference type="EMBL" id="JARTCD010000073">
    <property type="protein sequence ID" value="KAJ8653717.1"/>
    <property type="molecule type" value="Genomic_DNA"/>
</dbReference>
<gene>
    <name evidence="3" type="ORF">O0I10_010639</name>
</gene>
<dbReference type="Pfam" id="PF03235">
    <property type="entry name" value="GmrSD_N"/>
    <property type="match status" value="1"/>
</dbReference>
<sequence length="442" mass="50660">MAAQVDRPGSKLLSPPKINDMVNKQTINLDTPYQREVVWQTRKMGALIDTIIHNFYVPPLIFAVRKNKDNSRVIKYCIDGKQRISSIVGFMNNEFPYTHVEADGTSTDYYYAESVDRNRKHKSGRDYLPPDLRQRFDEFEILSVEYSNLSVEAEVEIFSRVQLGVPLTSAEKLKAHMSPTKDFCEELHTLYRKDLSFLFSDIRCRLFQHIVNLLLVLKADSPNFPATKKNVETFLQGQTPPSDELKRKSKYALDIIGEIARSPHSWVFTQVNGHEKGILALEFVCFGLYVSKVPRRFSRSIADFANDCHDLRAYIHNNIRTKTPMMGSPSYRIAYQWLEEKLDTMGIRPAMVRTPAEPSLTPDTEEYEEDEDLLESTLAHLNTNSLLHKRKRPAVCLETPVQPSTIANTIPTTTTTTATTPSHNHLTRQRPVARRGGKFPRR</sequence>
<protein>
    <recommendedName>
        <fullName evidence="2">GmrSD restriction endonucleases N-terminal domain-containing protein</fullName>
    </recommendedName>
</protein>
<dbReference type="PANTHER" id="PTHR39639:SF1">
    <property type="entry name" value="DUF262 DOMAIN-CONTAINING PROTEIN"/>
    <property type="match status" value="1"/>
</dbReference>
<feature type="region of interest" description="Disordered" evidence="1">
    <location>
        <begin position="406"/>
        <end position="442"/>
    </location>
</feature>
<dbReference type="Proteomes" id="UP001234581">
    <property type="component" value="Unassembled WGS sequence"/>
</dbReference>
<dbReference type="InterPro" id="IPR004919">
    <property type="entry name" value="GmrSD_N"/>
</dbReference>
<feature type="compositionally biased region" description="Basic residues" evidence="1">
    <location>
        <begin position="425"/>
        <end position="442"/>
    </location>
</feature>
<comment type="caution">
    <text evidence="3">The sequence shown here is derived from an EMBL/GenBank/DDBJ whole genome shotgun (WGS) entry which is preliminary data.</text>
</comment>
<reference evidence="3 4" key="1">
    <citation type="submission" date="2023-03" db="EMBL/GenBank/DDBJ databases">
        <title>Genome sequence of Lichtheimia ornata CBS 291.66.</title>
        <authorList>
            <person name="Mohabir J.T."/>
            <person name="Shea T.P."/>
            <person name="Kurbessoian T."/>
            <person name="Berby B."/>
            <person name="Fontaine J."/>
            <person name="Livny J."/>
            <person name="Gnirke A."/>
            <person name="Stajich J.E."/>
            <person name="Cuomo C.A."/>
        </authorList>
    </citation>
    <scope>NUCLEOTIDE SEQUENCE [LARGE SCALE GENOMIC DNA]</scope>
    <source>
        <strain evidence="3">CBS 291.66</strain>
    </source>
</reference>
<proteinExistence type="predicted"/>
<feature type="domain" description="GmrSD restriction endonucleases N-terminal" evidence="2">
    <location>
        <begin position="18"/>
        <end position="177"/>
    </location>
</feature>
<dbReference type="AlphaFoldDB" id="A0AAD7UW01"/>
<name>A0AAD7UW01_9FUNG</name>
<dbReference type="GeneID" id="83218042"/>
<dbReference type="RefSeq" id="XP_058338631.1">
    <property type="nucleotide sequence ID" value="XM_058490618.1"/>
</dbReference>
<feature type="compositionally biased region" description="Low complexity" evidence="1">
    <location>
        <begin position="406"/>
        <end position="424"/>
    </location>
</feature>
<evidence type="ECO:0000313" key="4">
    <source>
        <dbReference type="Proteomes" id="UP001234581"/>
    </source>
</evidence>
<organism evidence="3 4">
    <name type="scientific">Lichtheimia ornata</name>
    <dbReference type="NCBI Taxonomy" id="688661"/>
    <lineage>
        <taxon>Eukaryota</taxon>
        <taxon>Fungi</taxon>
        <taxon>Fungi incertae sedis</taxon>
        <taxon>Mucoromycota</taxon>
        <taxon>Mucoromycotina</taxon>
        <taxon>Mucoromycetes</taxon>
        <taxon>Mucorales</taxon>
        <taxon>Lichtheimiaceae</taxon>
        <taxon>Lichtheimia</taxon>
    </lineage>
</organism>